<evidence type="ECO:0000256" key="1">
    <source>
        <dbReference type="ARBA" id="ARBA00004323"/>
    </source>
</evidence>
<dbReference type="InterPro" id="IPR007652">
    <property type="entry name" value="A1-4-GlycosylTfrase_dom"/>
</dbReference>
<dbReference type="EMBL" id="BFAA01004755">
    <property type="protein sequence ID" value="GCB70680.1"/>
    <property type="molecule type" value="Genomic_DNA"/>
</dbReference>
<protein>
    <recommendedName>
        <fullName evidence="7">Alpha 1,4-glycosyltransferase domain-containing protein</fullName>
    </recommendedName>
</protein>
<dbReference type="GO" id="GO:0000139">
    <property type="term" value="C:Golgi membrane"/>
    <property type="evidence" value="ECO:0007669"/>
    <property type="project" value="UniProtKB-SubCell"/>
</dbReference>
<dbReference type="Gene3D" id="3.90.550.20">
    <property type="match status" value="1"/>
</dbReference>
<accession>A0A401PC32</accession>
<reference evidence="8 9" key="1">
    <citation type="journal article" date="2018" name="Nat. Ecol. Evol.">
        <title>Shark genomes provide insights into elasmobranch evolution and the origin of vertebrates.</title>
        <authorList>
            <person name="Hara Y"/>
            <person name="Yamaguchi K"/>
            <person name="Onimaru K"/>
            <person name="Kadota M"/>
            <person name="Koyanagi M"/>
            <person name="Keeley SD"/>
            <person name="Tatsumi K"/>
            <person name="Tanaka K"/>
            <person name="Motone F"/>
            <person name="Kageyama Y"/>
            <person name="Nozu R"/>
            <person name="Adachi N"/>
            <person name="Nishimura O"/>
            <person name="Nakagawa R"/>
            <person name="Tanegashima C"/>
            <person name="Kiyatake I"/>
            <person name="Matsumoto R"/>
            <person name="Murakumo K"/>
            <person name="Nishida K"/>
            <person name="Terakita A"/>
            <person name="Kuratani S"/>
            <person name="Sato K"/>
            <person name="Hyodo S Kuraku.S."/>
        </authorList>
    </citation>
    <scope>NUCLEOTIDE SEQUENCE [LARGE SCALE GENOMIC DNA]</scope>
</reference>
<keyword evidence="5" id="KW-0333">Golgi apparatus</keyword>
<organism evidence="8 9">
    <name type="scientific">Scyliorhinus torazame</name>
    <name type="common">Cloudy catshark</name>
    <name type="synonym">Catulus torazame</name>
    <dbReference type="NCBI Taxonomy" id="75743"/>
    <lineage>
        <taxon>Eukaryota</taxon>
        <taxon>Metazoa</taxon>
        <taxon>Chordata</taxon>
        <taxon>Craniata</taxon>
        <taxon>Vertebrata</taxon>
        <taxon>Chondrichthyes</taxon>
        <taxon>Elasmobranchii</taxon>
        <taxon>Galeomorphii</taxon>
        <taxon>Galeoidea</taxon>
        <taxon>Carcharhiniformes</taxon>
        <taxon>Scyliorhinidae</taxon>
        <taxon>Scyliorhinus</taxon>
    </lineage>
</organism>
<dbReference type="PANTHER" id="PTHR12042">
    <property type="entry name" value="LACTOSYLCERAMIDE 4-ALPHA-GALACTOSYLTRANSFERASE ALPHA- 1,4-GALACTOSYLTRANSFERASE"/>
    <property type="match status" value="1"/>
</dbReference>
<dbReference type="InterPro" id="IPR007577">
    <property type="entry name" value="GlycoTrfase_DXD_sugar-bd_CS"/>
</dbReference>
<keyword evidence="6" id="KW-0472">Membrane</keyword>
<sequence>MELLCHNLKENQHRLGGHPFSERLNLRETSSHLWRDSEAVTEEESETMKNQKRLYQVTLLLFAGVILYRQLKFIICFQQLKNKSDADYLSPNTTPGLMFLDSTSKVEPSALAFCSVESAARANPEKPIYYFMTGFSGNLSDYPDQSLTFQTLLSMKNIILLPLNLRTLFENTPLNVWYQKVDPNLEQYWIHVLSDACRIALLWKYGGIYLDTDIISLKPLTFTNFICAQQENLANGAALGFSQYHSFTQDCMIDYVNNYQGEIWGHQGPLLMSRVLRHWCNTDDLDELVGVKCNGISYLPENYFYPIRYNEWEKYFEHWTMEDIRDTFSNTYGVHIWNFLSSGNQDKMNEGSDVLLEYFFRKYCPRTYKTFCTKQ</sequence>
<evidence type="ECO:0000256" key="2">
    <source>
        <dbReference type="ARBA" id="ARBA00009003"/>
    </source>
</evidence>
<dbReference type="OMA" id="ICAQQEN"/>
<comment type="similarity">
    <text evidence="2">Belongs to the glycosyltransferase 32 family.</text>
</comment>
<dbReference type="Pfam" id="PF04488">
    <property type="entry name" value="Gly_transf_sug"/>
    <property type="match status" value="1"/>
</dbReference>
<evidence type="ECO:0000256" key="5">
    <source>
        <dbReference type="ARBA" id="ARBA00023034"/>
    </source>
</evidence>
<evidence type="ECO:0000313" key="9">
    <source>
        <dbReference type="Proteomes" id="UP000288216"/>
    </source>
</evidence>
<dbReference type="OrthoDB" id="407609at2759"/>
<keyword evidence="9" id="KW-1185">Reference proteome</keyword>
<keyword evidence="3" id="KW-0328">Glycosyltransferase</keyword>
<feature type="domain" description="Alpha 1,4-glycosyltransferase" evidence="7">
    <location>
        <begin position="241"/>
        <end position="370"/>
    </location>
</feature>
<evidence type="ECO:0000256" key="4">
    <source>
        <dbReference type="ARBA" id="ARBA00022679"/>
    </source>
</evidence>
<dbReference type="InterPro" id="IPR051981">
    <property type="entry name" value="Glycosyltransf_32"/>
</dbReference>
<dbReference type="InterPro" id="IPR029044">
    <property type="entry name" value="Nucleotide-diphossugar_trans"/>
</dbReference>
<dbReference type="SUPFAM" id="SSF53448">
    <property type="entry name" value="Nucleotide-diphospho-sugar transferases"/>
    <property type="match status" value="1"/>
</dbReference>
<evidence type="ECO:0000256" key="6">
    <source>
        <dbReference type="ARBA" id="ARBA00023136"/>
    </source>
</evidence>
<evidence type="ECO:0000259" key="7">
    <source>
        <dbReference type="Pfam" id="PF04572"/>
    </source>
</evidence>
<gene>
    <name evidence="8" type="ORF">scyTo_0010829</name>
</gene>
<dbReference type="GO" id="GO:0006493">
    <property type="term" value="P:protein O-linked glycosylation"/>
    <property type="evidence" value="ECO:0007669"/>
    <property type="project" value="TreeGrafter"/>
</dbReference>
<dbReference type="AlphaFoldDB" id="A0A401PC32"/>
<evidence type="ECO:0000313" key="8">
    <source>
        <dbReference type="EMBL" id="GCB70680.1"/>
    </source>
</evidence>
<comment type="subcellular location">
    <subcellularLocation>
        <location evidence="1">Golgi apparatus membrane</location>
        <topology evidence="1">Single-pass type II membrane protein</topology>
    </subcellularLocation>
</comment>
<dbReference type="STRING" id="75743.A0A401PC32"/>
<proteinExistence type="inferred from homology"/>
<dbReference type="Proteomes" id="UP000288216">
    <property type="component" value="Unassembled WGS sequence"/>
</dbReference>
<name>A0A401PC32_SCYTO</name>
<dbReference type="PANTHER" id="PTHR12042:SF16">
    <property type="entry name" value="ALPHA-1,4-N-ACETYLGLUCOSAMINYLTRANSFERASE"/>
    <property type="match status" value="1"/>
</dbReference>
<evidence type="ECO:0000256" key="3">
    <source>
        <dbReference type="ARBA" id="ARBA00022676"/>
    </source>
</evidence>
<dbReference type="Pfam" id="PF04572">
    <property type="entry name" value="Gb3_synth"/>
    <property type="match status" value="1"/>
</dbReference>
<keyword evidence="4" id="KW-0808">Transferase</keyword>
<comment type="caution">
    <text evidence="8">The sequence shown here is derived from an EMBL/GenBank/DDBJ whole genome shotgun (WGS) entry which is preliminary data.</text>
</comment>
<dbReference type="GO" id="GO:0008375">
    <property type="term" value="F:acetylglucosaminyltransferase activity"/>
    <property type="evidence" value="ECO:0007669"/>
    <property type="project" value="TreeGrafter"/>
</dbReference>